<dbReference type="Proteomes" id="UP000048965">
    <property type="component" value="Unassembled WGS sequence"/>
</dbReference>
<dbReference type="CDD" id="cd02440">
    <property type="entry name" value="AdoMet_MTases"/>
    <property type="match status" value="1"/>
</dbReference>
<evidence type="ECO:0000256" key="2">
    <source>
        <dbReference type="ARBA" id="ARBA00022679"/>
    </source>
</evidence>
<dbReference type="SUPFAM" id="SSF53335">
    <property type="entry name" value="S-adenosyl-L-methionine-dependent methyltransferases"/>
    <property type="match status" value="1"/>
</dbReference>
<gene>
    <name evidence="6" type="ORF">TPA0598_08_02410</name>
</gene>
<evidence type="ECO:0000256" key="4">
    <source>
        <dbReference type="SAM" id="MobiDB-lite"/>
    </source>
</evidence>
<dbReference type="AlphaFoldDB" id="A0A0P4REV6"/>
<dbReference type="Gene3D" id="3.40.50.150">
    <property type="entry name" value="Vaccinia Virus protein VP39"/>
    <property type="match status" value="1"/>
</dbReference>
<keyword evidence="2 6" id="KW-0808">Transferase</keyword>
<reference evidence="7" key="1">
    <citation type="submission" date="2014-09" db="EMBL/GenBank/DDBJ databases">
        <title>Whole genome shotgun sequence of Streptomyces sp. NBRC 110027.</title>
        <authorList>
            <person name="Komaki H."/>
            <person name="Ichikawa N."/>
            <person name="Katano-Makiyama Y."/>
            <person name="Hosoyama A."/>
            <person name="Hashimoto M."/>
            <person name="Uohara A."/>
            <person name="Kitahashi Y."/>
            <person name="Ohji S."/>
            <person name="Kimura A."/>
            <person name="Yamazoe A."/>
            <person name="Igarashi Y."/>
            <person name="Fujita N."/>
        </authorList>
    </citation>
    <scope>NUCLEOTIDE SEQUENCE [LARGE SCALE GENOMIC DNA]</scope>
    <source>
        <strain evidence="7">NBRC 110027</strain>
    </source>
</reference>
<dbReference type="GO" id="GO:0032259">
    <property type="term" value="P:methylation"/>
    <property type="evidence" value="ECO:0007669"/>
    <property type="project" value="UniProtKB-KW"/>
</dbReference>
<evidence type="ECO:0000259" key="5">
    <source>
        <dbReference type="Pfam" id="PF13649"/>
    </source>
</evidence>
<protein>
    <submittedName>
        <fullName evidence="6">Methyltransferase</fullName>
    </submittedName>
</protein>
<proteinExistence type="predicted"/>
<feature type="region of interest" description="Disordered" evidence="4">
    <location>
        <begin position="1"/>
        <end position="37"/>
    </location>
</feature>
<dbReference type="GO" id="GO:0008168">
    <property type="term" value="F:methyltransferase activity"/>
    <property type="evidence" value="ECO:0007669"/>
    <property type="project" value="UniProtKB-KW"/>
</dbReference>
<evidence type="ECO:0000313" key="7">
    <source>
        <dbReference type="Proteomes" id="UP000048965"/>
    </source>
</evidence>
<keyword evidence="1 6" id="KW-0489">Methyltransferase</keyword>
<dbReference type="InterPro" id="IPR041698">
    <property type="entry name" value="Methyltransf_25"/>
</dbReference>
<feature type="domain" description="Methyltransferase" evidence="5">
    <location>
        <begin position="70"/>
        <end position="165"/>
    </location>
</feature>
<evidence type="ECO:0000313" key="6">
    <source>
        <dbReference type="EMBL" id="GAO11330.1"/>
    </source>
</evidence>
<evidence type="ECO:0000256" key="3">
    <source>
        <dbReference type="ARBA" id="ARBA00022691"/>
    </source>
</evidence>
<dbReference type="InterPro" id="IPR029063">
    <property type="entry name" value="SAM-dependent_MTases_sf"/>
</dbReference>
<dbReference type="PANTHER" id="PTHR43464">
    <property type="entry name" value="METHYLTRANSFERASE"/>
    <property type="match status" value="1"/>
</dbReference>
<evidence type="ECO:0000256" key="1">
    <source>
        <dbReference type="ARBA" id="ARBA00022603"/>
    </source>
</evidence>
<dbReference type="EMBL" id="BBNO01000008">
    <property type="protein sequence ID" value="GAO11330.1"/>
    <property type="molecule type" value="Genomic_DNA"/>
</dbReference>
<dbReference type="RefSeq" id="WP_181018674.1">
    <property type="nucleotide sequence ID" value="NZ_BBNO01000008.1"/>
</dbReference>
<comment type="caution">
    <text evidence="6">The sequence shown here is derived from an EMBL/GenBank/DDBJ whole genome shotgun (WGS) entry which is preliminary data.</text>
</comment>
<dbReference type="Pfam" id="PF13649">
    <property type="entry name" value="Methyltransf_25"/>
    <property type="match status" value="1"/>
</dbReference>
<organism evidence="6 7">
    <name type="scientific">Streptomyces lydicamycinicus</name>
    <dbReference type="NCBI Taxonomy" id="1546107"/>
    <lineage>
        <taxon>Bacteria</taxon>
        <taxon>Bacillati</taxon>
        <taxon>Actinomycetota</taxon>
        <taxon>Actinomycetes</taxon>
        <taxon>Kitasatosporales</taxon>
        <taxon>Streptomycetaceae</taxon>
        <taxon>Streptomyces</taxon>
    </lineage>
</organism>
<name>A0A0P4REV6_9ACTN</name>
<keyword evidence="3" id="KW-0949">S-adenosyl-L-methionine</keyword>
<accession>A0A0P4REV6</accession>
<reference evidence="6 7" key="2">
    <citation type="journal article" date="2015" name="Stand. Genomic Sci.">
        <title>Draft genome sequence of marine-derived Streptomyces sp. TP-A0598, a producer of anti-MRSA antibiotic lydicamycins.</title>
        <authorList>
            <person name="Komaki H."/>
            <person name="Ichikawa N."/>
            <person name="Hosoyama A."/>
            <person name="Fujita N."/>
            <person name="Igarashi Y."/>
        </authorList>
    </citation>
    <scope>NUCLEOTIDE SEQUENCE [LARGE SCALE GENOMIC DNA]</scope>
    <source>
        <strain evidence="6 7">NBRC 110027</strain>
    </source>
</reference>
<feature type="compositionally biased region" description="Gly residues" evidence="4">
    <location>
        <begin position="1"/>
        <end position="14"/>
    </location>
</feature>
<keyword evidence="7" id="KW-1185">Reference proteome</keyword>
<dbReference type="PANTHER" id="PTHR43464:SF19">
    <property type="entry name" value="UBIQUINONE BIOSYNTHESIS O-METHYLTRANSFERASE, MITOCHONDRIAL"/>
    <property type="match status" value="1"/>
</dbReference>
<sequence length="300" mass="31781">MGQGTDQGVAGDGGTPPPDKIAAGNAGQAETWNGDDGRYWVQQRERQEARYRRLTPHLMAAAGIRADSRVLDIGCGSGGTSLEAARAAAEGSVLGVDVSAPMLAEARKRAADSGLPQVAFERGDAQVHRFADGAFDIAISRFGVMFFADPEAAFANIARALRPGGQLAFLCWRSLRDNAYMTVPMDAIAPYVQLPELDAPGAPGPFSLADADRIRKLLDSTGFDEITISAVDEPMWMGPDPHDVVAYQLDMPGSRAMLAEASAEARAKTVTALRDALAEHQGSDGVTLGSAAWLVTARRR</sequence>